<keyword evidence="7 10" id="KW-1133">Transmembrane helix</keyword>
<dbReference type="InterPro" id="IPR050173">
    <property type="entry name" value="ABC_transporter_C-like"/>
</dbReference>
<feature type="transmembrane region" description="Helical" evidence="10">
    <location>
        <begin position="12"/>
        <end position="34"/>
    </location>
</feature>
<keyword evidence="14" id="KW-1185">Reference proteome</keyword>
<evidence type="ECO:0000259" key="12">
    <source>
        <dbReference type="PROSITE" id="PS50929"/>
    </source>
</evidence>
<dbReference type="PROSITE" id="PS50893">
    <property type="entry name" value="ABC_TRANSPORTER_2"/>
    <property type="match status" value="1"/>
</dbReference>
<dbReference type="InterPro" id="IPR036640">
    <property type="entry name" value="ABC1_TM_sf"/>
</dbReference>
<evidence type="ECO:0000256" key="10">
    <source>
        <dbReference type="SAM" id="Phobius"/>
    </source>
</evidence>
<comment type="similarity">
    <text evidence="2">Belongs to the ABC transporter superfamily. ABCC family. Conjugate transporter (TC 3.A.1.208) subfamily.</text>
</comment>
<comment type="caution">
    <text evidence="13">The sequence shown here is derived from an EMBL/GenBank/DDBJ whole genome shotgun (WGS) entry which is preliminary data.</text>
</comment>
<dbReference type="InterPro" id="IPR011527">
    <property type="entry name" value="ABC1_TM_dom"/>
</dbReference>
<evidence type="ECO:0000256" key="2">
    <source>
        <dbReference type="ARBA" id="ARBA00009726"/>
    </source>
</evidence>
<keyword evidence="8 10" id="KW-0472">Membrane</keyword>
<evidence type="ECO:0000313" key="14">
    <source>
        <dbReference type="Proteomes" id="UP000789901"/>
    </source>
</evidence>
<name>A0ABN7WR70_GIGMA</name>
<dbReference type="Pfam" id="PF00005">
    <property type="entry name" value="ABC_tran"/>
    <property type="match status" value="1"/>
</dbReference>
<evidence type="ECO:0000256" key="8">
    <source>
        <dbReference type="ARBA" id="ARBA00023136"/>
    </source>
</evidence>
<evidence type="ECO:0000256" key="1">
    <source>
        <dbReference type="ARBA" id="ARBA00004141"/>
    </source>
</evidence>
<comment type="subcellular location">
    <subcellularLocation>
        <location evidence="1">Membrane</location>
        <topology evidence="1">Multi-pass membrane protein</topology>
    </subcellularLocation>
</comment>
<keyword evidence="4 10" id="KW-0812">Transmembrane</keyword>
<keyword evidence="6" id="KW-0067">ATP-binding</keyword>
<dbReference type="PANTHER" id="PTHR24223:SF456">
    <property type="entry name" value="MULTIDRUG RESISTANCE-ASSOCIATED PROTEIN LETHAL(2)03659"/>
    <property type="match status" value="1"/>
</dbReference>
<organism evidence="13 14">
    <name type="scientific">Gigaspora margarita</name>
    <dbReference type="NCBI Taxonomy" id="4874"/>
    <lineage>
        <taxon>Eukaryota</taxon>
        <taxon>Fungi</taxon>
        <taxon>Fungi incertae sedis</taxon>
        <taxon>Mucoromycota</taxon>
        <taxon>Glomeromycotina</taxon>
        <taxon>Glomeromycetes</taxon>
        <taxon>Diversisporales</taxon>
        <taxon>Gigasporaceae</taxon>
        <taxon>Gigaspora</taxon>
    </lineage>
</organism>
<feature type="region of interest" description="Disordered" evidence="9">
    <location>
        <begin position="303"/>
        <end position="333"/>
    </location>
</feature>
<dbReference type="CDD" id="cd18597">
    <property type="entry name" value="ABC_6TM_YOR1_D1_like"/>
    <property type="match status" value="1"/>
</dbReference>
<keyword evidence="3" id="KW-0813">Transport</keyword>
<feature type="transmembrane region" description="Helical" evidence="10">
    <location>
        <begin position="113"/>
        <end position="135"/>
    </location>
</feature>
<feature type="transmembrane region" description="Helical" evidence="10">
    <location>
        <begin position="225"/>
        <end position="244"/>
    </location>
</feature>
<feature type="transmembrane region" description="Helical" evidence="10">
    <location>
        <begin position="185"/>
        <end position="213"/>
    </location>
</feature>
<evidence type="ECO:0000256" key="9">
    <source>
        <dbReference type="SAM" id="MobiDB-lite"/>
    </source>
</evidence>
<accession>A0ABN7WR70</accession>
<dbReference type="Pfam" id="PF00664">
    <property type="entry name" value="ABC_membrane"/>
    <property type="match status" value="1"/>
</dbReference>
<dbReference type="Gene3D" id="3.40.50.300">
    <property type="entry name" value="P-loop containing nucleotide triphosphate hydrolases"/>
    <property type="match status" value="1"/>
</dbReference>
<feature type="compositionally biased region" description="Basic residues" evidence="9">
    <location>
        <begin position="308"/>
        <end position="319"/>
    </location>
</feature>
<dbReference type="EMBL" id="CAJVQB010057762">
    <property type="protein sequence ID" value="CAG8838311.1"/>
    <property type="molecule type" value="Genomic_DNA"/>
</dbReference>
<evidence type="ECO:0000313" key="13">
    <source>
        <dbReference type="EMBL" id="CAG8838311.1"/>
    </source>
</evidence>
<evidence type="ECO:0000256" key="6">
    <source>
        <dbReference type="ARBA" id="ARBA00022840"/>
    </source>
</evidence>
<evidence type="ECO:0000259" key="11">
    <source>
        <dbReference type="PROSITE" id="PS50893"/>
    </source>
</evidence>
<proteinExistence type="inferred from homology"/>
<dbReference type="SUPFAM" id="SSF90123">
    <property type="entry name" value="ABC transporter transmembrane region"/>
    <property type="match status" value="1"/>
</dbReference>
<dbReference type="InterPro" id="IPR027417">
    <property type="entry name" value="P-loop_NTPase"/>
</dbReference>
<dbReference type="InterPro" id="IPR003439">
    <property type="entry name" value="ABC_transporter-like_ATP-bd"/>
</dbReference>
<dbReference type="Gene3D" id="1.20.1560.10">
    <property type="entry name" value="ABC transporter type 1, transmembrane domain"/>
    <property type="match status" value="1"/>
</dbReference>
<evidence type="ECO:0000256" key="5">
    <source>
        <dbReference type="ARBA" id="ARBA00022741"/>
    </source>
</evidence>
<keyword evidence="5" id="KW-0547">Nucleotide-binding</keyword>
<gene>
    <name evidence="13" type="ORF">GMARGA_LOCUS33912</name>
</gene>
<dbReference type="InterPro" id="IPR017871">
    <property type="entry name" value="ABC_transporter-like_CS"/>
</dbReference>
<evidence type="ECO:0000256" key="4">
    <source>
        <dbReference type="ARBA" id="ARBA00022692"/>
    </source>
</evidence>
<feature type="domain" description="ABC transporter" evidence="11">
    <location>
        <begin position="296"/>
        <end position="524"/>
    </location>
</feature>
<reference evidence="13 14" key="1">
    <citation type="submission" date="2021-06" db="EMBL/GenBank/DDBJ databases">
        <authorList>
            <person name="Kallberg Y."/>
            <person name="Tangrot J."/>
            <person name="Rosling A."/>
        </authorList>
    </citation>
    <scope>NUCLEOTIDE SEQUENCE [LARGE SCALE GENOMIC DNA]</scope>
    <source>
        <strain evidence="13 14">120-4 pot B 10/14</strain>
    </source>
</reference>
<evidence type="ECO:0000256" key="3">
    <source>
        <dbReference type="ARBA" id="ARBA00022448"/>
    </source>
</evidence>
<feature type="non-terminal residue" evidence="13">
    <location>
        <position position="628"/>
    </location>
</feature>
<feature type="non-terminal residue" evidence="13">
    <location>
        <position position="1"/>
    </location>
</feature>
<dbReference type="PANTHER" id="PTHR24223">
    <property type="entry name" value="ATP-BINDING CASSETTE SUB-FAMILY C"/>
    <property type="match status" value="1"/>
</dbReference>
<sequence>CATKPPAYVGYVLIVAMFLMEIGSFTSLIFYFYYAKETGFLSRTILITTIYQKALILSGKSRSLFTTGKITNLMSTDTTRIDFACYYFHIIWAAPIQICIILGLLIFNIGPSALVGFTLLVILSPMQGKVMSLLARARAKAVKVTDERVKLIQEIFLGIRVIKYYAWEDSFADALNKLRDKEISLIRFLLTIRAAITGVSMAFPIFASILSFITFSLTGGKLDVGIVFSSLALFSILRIPLMFLPISIASVTDAYVAINRINELLQADELTVLPEINPDELYTIKVIDGEFIWESVPLEEITDDSKKERKKEKKSKNHKRSDNNENNSLLVANEKVPDTATPVDLAENFDNSQPHSPRSHLCNINISILHGKLVAIVGSVRDNITFGLPFDEEKYQQVIKDCCLESDLEILPAGDLTEIGEKGVNLSGGQKQRVNIARAVYYNADIVLLDDPLSAVDTHVGSYLFTNCIQGALAKKTRFLVTHHLHYLPQVDYVIYMEDGKISEQGTYEELMKDGKTFSKLITEYGVAKNDEIKNDKESVLNEKENKEDQTNVLPTGLISTEEQCRGAVNNEIYLAYLKNAATQGIFNVMCGIAISYSGIKAAKRLHNNAIKRVLRRHWNFYSNRSGV</sequence>
<protein>
    <submittedName>
        <fullName evidence="13">6418_t:CDS:1</fullName>
    </submittedName>
</protein>
<dbReference type="PROSITE" id="PS00211">
    <property type="entry name" value="ABC_TRANSPORTER_1"/>
    <property type="match status" value="1"/>
</dbReference>
<evidence type="ECO:0000256" key="7">
    <source>
        <dbReference type="ARBA" id="ARBA00022989"/>
    </source>
</evidence>
<dbReference type="PROSITE" id="PS50929">
    <property type="entry name" value="ABC_TM1F"/>
    <property type="match status" value="1"/>
</dbReference>
<dbReference type="SUPFAM" id="SSF52540">
    <property type="entry name" value="P-loop containing nucleoside triphosphate hydrolases"/>
    <property type="match status" value="1"/>
</dbReference>
<feature type="transmembrane region" description="Helical" evidence="10">
    <location>
        <begin position="84"/>
        <end position="107"/>
    </location>
</feature>
<feature type="domain" description="ABC transmembrane type-1" evidence="12">
    <location>
        <begin position="1"/>
        <end position="253"/>
    </location>
</feature>
<dbReference type="Proteomes" id="UP000789901">
    <property type="component" value="Unassembled WGS sequence"/>
</dbReference>
<dbReference type="CDD" id="cd03250">
    <property type="entry name" value="ABCC_MRP_domain1"/>
    <property type="match status" value="1"/>
</dbReference>